<dbReference type="PANTHER" id="PTHR21143:SF104">
    <property type="entry name" value="GUSTATORY RECEPTOR 8A-RELATED"/>
    <property type="match status" value="1"/>
</dbReference>
<keyword evidence="2 8" id="KW-1003">Cell membrane</keyword>
<evidence type="ECO:0000256" key="7">
    <source>
        <dbReference type="ARBA" id="ARBA00023224"/>
    </source>
</evidence>
<dbReference type="GO" id="GO:0030424">
    <property type="term" value="C:axon"/>
    <property type="evidence" value="ECO:0007669"/>
    <property type="project" value="TreeGrafter"/>
</dbReference>
<feature type="transmembrane region" description="Helical" evidence="8">
    <location>
        <begin position="62"/>
        <end position="86"/>
    </location>
</feature>
<dbReference type="GO" id="GO:0007165">
    <property type="term" value="P:signal transduction"/>
    <property type="evidence" value="ECO:0007669"/>
    <property type="project" value="UniProtKB-KW"/>
</dbReference>
<dbReference type="GO" id="GO:0050909">
    <property type="term" value="P:sensory perception of taste"/>
    <property type="evidence" value="ECO:0007669"/>
    <property type="project" value="InterPro"/>
</dbReference>
<reference evidence="9" key="1">
    <citation type="journal article" date="2023" name="G3 (Bethesda)">
        <title>Whole genome assemblies of Zophobas morio and Tenebrio molitor.</title>
        <authorList>
            <person name="Kaur S."/>
            <person name="Stinson S.A."/>
            <person name="diCenzo G.C."/>
        </authorList>
    </citation>
    <scope>NUCLEOTIDE SEQUENCE</scope>
    <source>
        <strain evidence="9">QUZm001</strain>
    </source>
</reference>
<dbReference type="Pfam" id="PF08395">
    <property type="entry name" value="7tm_7"/>
    <property type="match status" value="1"/>
</dbReference>
<dbReference type="InterPro" id="IPR013604">
    <property type="entry name" value="7TM_chemorcpt"/>
</dbReference>
<protein>
    <recommendedName>
        <fullName evidence="8">Gustatory receptor</fullName>
    </recommendedName>
</protein>
<dbReference type="EMBL" id="JALNTZ010000005">
    <property type="protein sequence ID" value="KAJ3652245.1"/>
    <property type="molecule type" value="Genomic_DNA"/>
</dbReference>
<feature type="transmembrane region" description="Helical" evidence="8">
    <location>
        <begin position="32"/>
        <end position="50"/>
    </location>
</feature>
<dbReference type="GO" id="GO:0005886">
    <property type="term" value="C:plasma membrane"/>
    <property type="evidence" value="ECO:0007669"/>
    <property type="project" value="UniProtKB-SubCell"/>
</dbReference>
<keyword evidence="7 8" id="KW-0807">Transducer</keyword>
<keyword evidence="6 8" id="KW-0675">Receptor</keyword>
<proteinExistence type="inferred from homology"/>
<dbReference type="Proteomes" id="UP001168821">
    <property type="component" value="Unassembled WGS sequence"/>
</dbReference>
<dbReference type="PANTHER" id="PTHR21143">
    <property type="entry name" value="INVERTEBRATE GUSTATORY RECEPTOR"/>
    <property type="match status" value="1"/>
</dbReference>
<evidence type="ECO:0000313" key="9">
    <source>
        <dbReference type="EMBL" id="KAJ3652245.1"/>
    </source>
</evidence>
<keyword evidence="10" id="KW-1185">Reference proteome</keyword>
<feature type="transmembrane region" description="Helical" evidence="8">
    <location>
        <begin position="341"/>
        <end position="358"/>
    </location>
</feature>
<dbReference type="GO" id="GO:0030425">
    <property type="term" value="C:dendrite"/>
    <property type="evidence" value="ECO:0007669"/>
    <property type="project" value="TreeGrafter"/>
</dbReference>
<keyword evidence="5 8" id="KW-0472">Membrane</keyword>
<gene>
    <name evidence="9" type="ORF">Zmor_018226</name>
</gene>
<dbReference type="GO" id="GO:0008049">
    <property type="term" value="P:male courtship behavior"/>
    <property type="evidence" value="ECO:0007669"/>
    <property type="project" value="TreeGrafter"/>
</dbReference>
<name>A0AA38I9M4_9CUCU</name>
<evidence type="ECO:0000256" key="5">
    <source>
        <dbReference type="ARBA" id="ARBA00023136"/>
    </source>
</evidence>
<organism evidence="9 10">
    <name type="scientific">Zophobas morio</name>
    <dbReference type="NCBI Taxonomy" id="2755281"/>
    <lineage>
        <taxon>Eukaryota</taxon>
        <taxon>Metazoa</taxon>
        <taxon>Ecdysozoa</taxon>
        <taxon>Arthropoda</taxon>
        <taxon>Hexapoda</taxon>
        <taxon>Insecta</taxon>
        <taxon>Pterygota</taxon>
        <taxon>Neoptera</taxon>
        <taxon>Endopterygota</taxon>
        <taxon>Coleoptera</taxon>
        <taxon>Polyphaga</taxon>
        <taxon>Cucujiformia</taxon>
        <taxon>Tenebrionidae</taxon>
        <taxon>Zophobas</taxon>
    </lineage>
</organism>
<evidence type="ECO:0000256" key="3">
    <source>
        <dbReference type="ARBA" id="ARBA00022692"/>
    </source>
</evidence>
<dbReference type="AlphaFoldDB" id="A0AA38I9M4"/>
<sequence>MISTFLDLYFKLGQILCYTPSYTKPKTTFLQILYSFILSTFLTVALGITISNRNFYGDYNYIKTAVSALLDFTLLTFNYSIILVVLCKEQQWKLLTDSIRTITTKYNKGRKYRYLILVFVVAHCTGWLVIALSFKAFLEFYGMWYFKNYNIQYLQLGLLFSYNMFLCLIVALIWFMYKEVKVSLRKTLSDDVAKNVLYVVTNLDDSLCFLKDTVDVFNEIFAWPITLLIFHTNLQIINDSYGIFVKSSSFFRNGEHFVKELTADISVVVIIFIAASVLIFLCDLVLNEAESVLSISHRLRKKFRNSTSDVKEELYEFTNSVIDNFPKFSVARFFEIRRSNLLNILGTVATFLIIMIQFRGKHDE</sequence>
<feature type="transmembrane region" description="Helical" evidence="8">
    <location>
        <begin position="261"/>
        <end position="286"/>
    </location>
</feature>
<evidence type="ECO:0000256" key="6">
    <source>
        <dbReference type="ARBA" id="ARBA00023170"/>
    </source>
</evidence>
<comment type="similarity">
    <text evidence="8">Belongs to the insect chemoreceptor superfamily. Gustatory receptor (GR) family.</text>
</comment>
<comment type="function">
    <text evidence="8">Gustatory receptor which mediates acceptance or avoidance behavior, depending on its substrates.</text>
</comment>
<accession>A0AA38I9M4</accession>
<dbReference type="GO" id="GO:0043025">
    <property type="term" value="C:neuronal cell body"/>
    <property type="evidence" value="ECO:0007669"/>
    <property type="project" value="TreeGrafter"/>
</dbReference>
<feature type="transmembrane region" description="Helical" evidence="8">
    <location>
        <begin position="114"/>
        <end position="134"/>
    </location>
</feature>
<evidence type="ECO:0000256" key="2">
    <source>
        <dbReference type="ARBA" id="ARBA00022475"/>
    </source>
</evidence>
<keyword evidence="4 8" id="KW-1133">Transmembrane helix</keyword>
<dbReference type="GO" id="GO:0007635">
    <property type="term" value="P:chemosensory behavior"/>
    <property type="evidence" value="ECO:0007669"/>
    <property type="project" value="TreeGrafter"/>
</dbReference>
<evidence type="ECO:0000256" key="8">
    <source>
        <dbReference type="RuleBase" id="RU363108"/>
    </source>
</evidence>
<feature type="transmembrane region" description="Helical" evidence="8">
    <location>
        <begin position="154"/>
        <end position="177"/>
    </location>
</feature>
<evidence type="ECO:0000313" key="10">
    <source>
        <dbReference type="Proteomes" id="UP001168821"/>
    </source>
</evidence>
<comment type="subcellular location">
    <subcellularLocation>
        <location evidence="1 8">Cell membrane</location>
        <topology evidence="1 8">Multi-pass membrane protein</topology>
    </subcellularLocation>
</comment>
<keyword evidence="3 8" id="KW-0812">Transmembrane</keyword>
<evidence type="ECO:0000256" key="1">
    <source>
        <dbReference type="ARBA" id="ARBA00004651"/>
    </source>
</evidence>
<comment type="caution">
    <text evidence="9">The sequence shown here is derived from an EMBL/GenBank/DDBJ whole genome shotgun (WGS) entry which is preliminary data.</text>
</comment>
<comment type="caution">
    <text evidence="8">Lacks conserved residue(s) required for the propagation of feature annotation.</text>
</comment>
<evidence type="ECO:0000256" key="4">
    <source>
        <dbReference type="ARBA" id="ARBA00022989"/>
    </source>
</evidence>